<evidence type="ECO:0000313" key="2">
    <source>
        <dbReference type="Proteomes" id="UP000785679"/>
    </source>
</evidence>
<proteinExistence type="predicted"/>
<dbReference type="Proteomes" id="UP000785679">
    <property type="component" value="Unassembled WGS sequence"/>
</dbReference>
<dbReference type="EMBL" id="RRYP01030146">
    <property type="protein sequence ID" value="TNV71255.1"/>
    <property type="molecule type" value="Genomic_DNA"/>
</dbReference>
<name>A0A8J8SUJ6_HALGN</name>
<organism evidence="1 2">
    <name type="scientific">Halteria grandinella</name>
    <dbReference type="NCBI Taxonomy" id="5974"/>
    <lineage>
        <taxon>Eukaryota</taxon>
        <taxon>Sar</taxon>
        <taxon>Alveolata</taxon>
        <taxon>Ciliophora</taxon>
        <taxon>Intramacronucleata</taxon>
        <taxon>Spirotrichea</taxon>
        <taxon>Stichotrichia</taxon>
        <taxon>Sporadotrichida</taxon>
        <taxon>Halteriidae</taxon>
        <taxon>Halteria</taxon>
    </lineage>
</organism>
<dbReference type="AlphaFoldDB" id="A0A8J8SUJ6"/>
<reference evidence="1" key="1">
    <citation type="submission" date="2019-06" db="EMBL/GenBank/DDBJ databases">
        <authorList>
            <person name="Zheng W."/>
        </authorList>
    </citation>
    <scope>NUCLEOTIDE SEQUENCE</scope>
    <source>
        <strain evidence="1">QDHG01</strain>
    </source>
</reference>
<gene>
    <name evidence="1" type="ORF">FGO68_gene7742</name>
</gene>
<sequence>MLESVNVTRRFLNIYSQNGNPPARIDREISQLIVMGPPPSLYITGSLDESGSQIPVGSLFEAPAPNGTNSRPFDVSYFNRPSSMIIACRSCRVDNESNVSIQLYPSPANG</sequence>
<comment type="caution">
    <text evidence="1">The sequence shown here is derived from an EMBL/GenBank/DDBJ whole genome shotgun (WGS) entry which is preliminary data.</text>
</comment>
<protein>
    <submittedName>
        <fullName evidence="1">Uncharacterized protein</fullName>
    </submittedName>
</protein>
<accession>A0A8J8SUJ6</accession>
<keyword evidence="2" id="KW-1185">Reference proteome</keyword>
<evidence type="ECO:0000313" key="1">
    <source>
        <dbReference type="EMBL" id="TNV71255.1"/>
    </source>
</evidence>